<keyword evidence="2" id="KW-1185">Reference proteome</keyword>
<name>A0ACC1A8J6_9ROSI</name>
<dbReference type="Proteomes" id="UP001164250">
    <property type="component" value="Chromosome 12"/>
</dbReference>
<reference evidence="2" key="1">
    <citation type="journal article" date="2023" name="G3 (Bethesda)">
        <title>Genome assembly and association tests identify interacting loci associated with vigor, precocity, and sex in interspecific pistachio rootstocks.</title>
        <authorList>
            <person name="Palmer W."/>
            <person name="Jacygrad E."/>
            <person name="Sagayaradj S."/>
            <person name="Cavanaugh K."/>
            <person name="Han R."/>
            <person name="Bertier L."/>
            <person name="Beede B."/>
            <person name="Kafkas S."/>
            <person name="Golino D."/>
            <person name="Preece J."/>
            <person name="Michelmore R."/>
        </authorList>
    </citation>
    <scope>NUCLEOTIDE SEQUENCE [LARGE SCALE GENOMIC DNA]</scope>
</reference>
<accession>A0ACC1A8J6</accession>
<sequence length="182" mass="20820">MTATAPVAIGTRGTVGSLVRREIEYFSKLELERCATSFRKTQGQIADPGHSRHGFWFMIMSWKRKKRRSSSSGFLPSICSAVEVADSNRLNTIPGFNYMILKSCKLYSYCRILIAILPLLLPDCLLRDEHQHDLYDDLHCGFSEVASDSYKLSELSVIAMHMMFSFSSATYVRTRRSWIEPY</sequence>
<evidence type="ECO:0000313" key="2">
    <source>
        <dbReference type="Proteomes" id="UP001164250"/>
    </source>
</evidence>
<organism evidence="1 2">
    <name type="scientific">Pistacia atlantica</name>
    <dbReference type="NCBI Taxonomy" id="434234"/>
    <lineage>
        <taxon>Eukaryota</taxon>
        <taxon>Viridiplantae</taxon>
        <taxon>Streptophyta</taxon>
        <taxon>Embryophyta</taxon>
        <taxon>Tracheophyta</taxon>
        <taxon>Spermatophyta</taxon>
        <taxon>Magnoliopsida</taxon>
        <taxon>eudicotyledons</taxon>
        <taxon>Gunneridae</taxon>
        <taxon>Pentapetalae</taxon>
        <taxon>rosids</taxon>
        <taxon>malvids</taxon>
        <taxon>Sapindales</taxon>
        <taxon>Anacardiaceae</taxon>
        <taxon>Pistacia</taxon>
    </lineage>
</organism>
<gene>
    <name evidence="1" type="ORF">Patl1_11088</name>
</gene>
<comment type="caution">
    <text evidence="1">The sequence shown here is derived from an EMBL/GenBank/DDBJ whole genome shotgun (WGS) entry which is preliminary data.</text>
</comment>
<protein>
    <submittedName>
        <fullName evidence="1">Uncharacterized protein</fullName>
    </submittedName>
</protein>
<proteinExistence type="predicted"/>
<evidence type="ECO:0000313" key="1">
    <source>
        <dbReference type="EMBL" id="KAJ0082333.1"/>
    </source>
</evidence>
<dbReference type="EMBL" id="CM047908">
    <property type="protein sequence ID" value="KAJ0082333.1"/>
    <property type="molecule type" value="Genomic_DNA"/>
</dbReference>